<comment type="similarity">
    <text evidence="1">Belongs to the UPF0065 (bug) family.</text>
</comment>
<evidence type="ECO:0000313" key="3">
    <source>
        <dbReference type="Proteomes" id="UP000255165"/>
    </source>
</evidence>
<dbReference type="Proteomes" id="UP000255165">
    <property type="component" value="Unassembled WGS sequence"/>
</dbReference>
<proteinExistence type="inferred from homology"/>
<name>A0A370NWT3_9BURK</name>
<dbReference type="PANTHER" id="PTHR42928:SF5">
    <property type="entry name" value="BLR1237 PROTEIN"/>
    <property type="match status" value="1"/>
</dbReference>
<dbReference type="InterPro" id="IPR042100">
    <property type="entry name" value="Bug_dom1"/>
</dbReference>
<dbReference type="CDD" id="cd07012">
    <property type="entry name" value="PBP2_Bug_TTT"/>
    <property type="match status" value="1"/>
</dbReference>
<organism evidence="2 3">
    <name type="scientific">Cupriavidus lacunae</name>
    <dbReference type="NCBI Taxonomy" id="2666307"/>
    <lineage>
        <taxon>Bacteria</taxon>
        <taxon>Pseudomonadati</taxon>
        <taxon>Pseudomonadota</taxon>
        <taxon>Betaproteobacteria</taxon>
        <taxon>Burkholderiales</taxon>
        <taxon>Burkholderiaceae</taxon>
        <taxon>Cupriavidus</taxon>
    </lineage>
</organism>
<gene>
    <name evidence="2" type="ORF">DN412_12890</name>
</gene>
<dbReference type="Gene3D" id="3.40.190.10">
    <property type="entry name" value="Periplasmic binding protein-like II"/>
    <property type="match status" value="1"/>
</dbReference>
<dbReference type="InterPro" id="IPR005064">
    <property type="entry name" value="BUG"/>
</dbReference>
<dbReference type="PANTHER" id="PTHR42928">
    <property type="entry name" value="TRICARBOXYLATE-BINDING PROTEIN"/>
    <property type="match status" value="1"/>
</dbReference>
<accession>A0A370NWT3</accession>
<sequence length="350" mass="37530">MRRADCECCQRAAPGAPYTKETPTMFDARKCLAAVCAIWFGAATAQASANTYPERPVRLIVPFPAGSSIDTAARVLARNLTPALGQAIVVENKAGAGGTVGAVAAAHAAPDGYTIFLGSVAQLIGKVAQPSVAFDPLKDFAPVSLTYRSAAIVTVSTQAPVQSVADLVRWAKANPGALNYYSGGVGTAAHLLGATLSTKEDVKTVHIPLRAVTDMLPQLGDKTPHFACFIAPAVRPYVESRRLRALAVSSRERLPQLPDVPTLYEVFKDEDFVQESWLGIWAPAGTPKPVMQKLFTATERAVNSADFRDAMRRQDQQAIASSSPEAFASYMRAEYAKWERLANVAQLPRQ</sequence>
<dbReference type="AlphaFoldDB" id="A0A370NWT3"/>
<evidence type="ECO:0000313" key="2">
    <source>
        <dbReference type="EMBL" id="RDK09998.1"/>
    </source>
</evidence>
<dbReference type="Gene3D" id="3.40.190.150">
    <property type="entry name" value="Bordetella uptake gene, domain 1"/>
    <property type="match status" value="1"/>
</dbReference>
<evidence type="ECO:0000256" key="1">
    <source>
        <dbReference type="ARBA" id="ARBA00006987"/>
    </source>
</evidence>
<dbReference type="EMBL" id="QKWJ01000012">
    <property type="protein sequence ID" value="RDK09998.1"/>
    <property type="molecule type" value="Genomic_DNA"/>
</dbReference>
<keyword evidence="3" id="KW-1185">Reference proteome</keyword>
<dbReference type="PIRSF" id="PIRSF017082">
    <property type="entry name" value="YflP"/>
    <property type="match status" value="1"/>
</dbReference>
<dbReference type="Pfam" id="PF03401">
    <property type="entry name" value="TctC"/>
    <property type="match status" value="1"/>
</dbReference>
<comment type="caution">
    <text evidence="2">The sequence shown here is derived from an EMBL/GenBank/DDBJ whole genome shotgun (WGS) entry which is preliminary data.</text>
</comment>
<reference evidence="3" key="1">
    <citation type="submission" date="2018-06" db="EMBL/GenBank/DDBJ databases">
        <authorList>
            <person name="Feng T."/>
            <person name="Jeon C.O."/>
        </authorList>
    </citation>
    <scope>NUCLEOTIDE SEQUENCE [LARGE SCALE GENOMIC DNA]</scope>
    <source>
        <strain evidence="3">S23</strain>
    </source>
</reference>
<protein>
    <submittedName>
        <fullName evidence="2">Tripartite tricarboxylate transporter substrate binding protein</fullName>
    </submittedName>
</protein>